<protein>
    <recommendedName>
        <fullName evidence="5">Superoxide dismutase copper/zinc binding domain-containing protein</fullName>
    </recommendedName>
</protein>
<name>A0A4Q4T884_9PEZI</name>
<feature type="region of interest" description="Disordered" evidence="1">
    <location>
        <begin position="246"/>
        <end position="266"/>
    </location>
</feature>
<dbReference type="OrthoDB" id="5409186at2759"/>
<feature type="signal peptide" evidence="2">
    <location>
        <begin position="1"/>
        <end position="20"/>
    </location>
</feature>
<evidence type="ECO:0008006" key="5">
    <source>
        <dbReference type="Google" id="ProtNLM"/>
    </source>
</evidence>
<keyword evidence="2" id="KW-0732">Signal</keyword>
<dbReference type="Proteomes" id="UP000293360">
    <property type="component" value="Unassembled WGS sequence"/>
</dbReference>
<reference evidence="3 4" key="1">
    <citation type="submission" date="2018-06" db="EMBL/GenBank/DDBJ databases">
        <title>Complete Genomes of Monosporascus.</title>
        <authorList>
            <person name="Robinson A.J."/>
            <person name="Natvig D.O."/>
        </authorList>
    </citation>
    <scope>NUCLEOTIDE SEQUENCE [LARGE SCALE GENOMIC DNA]</scope>
    <source>
        <strain evidence="3 4">CBS 110550</strain>
    </source>
</reference>
<proteinExistence type="predicted"/>
<evidence type="ECO:0000256" key="2">
    <source>
        <dbReference type="SAM" id="SignalP"/>
    </source>
</evidence>
<dbReference type="AlphaFoldDB" id="A0A4Q4T884"/>
<accession>A0A4Q4T884</accession>
<dbReference type="EMBL" id="QJNU01000389">
    <property type="protein sequence ID" value="RYP00423.1"/>
    <property type="molecule type" value="Genomic_DNA"/>
</dbReference>
<sequence>MLFGVLTSVTLAVLASQVAAEPLRRPYKFHVAKMSVRNLFGLEGRQLSGYKPDEEFCTEKGDTCAEACGDDFDQACFKPLVVGGRSKLQPAYAHGSRSLCVIDVIGGVDVAGDLAGDPVSYHIHHIFGDDNVDKDSGDGPGYIFGYVFRHVFGGYNVGAEDVDTDIRDNPTDDIERKPAAQLHYGTADNEHHLLHAGQHHHFTIAASTTVISKTTKASNVTRTATTLSSATKSSAVDETLIKAPSITVPGAGGAGQQTATASDESAVHASEGCTTYTTISVATLTLTESSSVPEPPATADSTPTSGPPAPILANAARGHGPVFGTMLLAAAGIAGALL</sequence>
<feature type="chain" id="PRO_5020639809" description="Superoxide dismutase copper/zinc binding domain-containing protein" evidence="2">
    <location>
        <begin position="21"/>
        <end position="338"/>
    </location>
</feature>
<organism evidence="3 4">
    <name type="scientific">Monosporascus ibericus</name>
    <dbReference type="NCBI Taxonomy" id="155417"/>
    <lineage>
        <taxon>Eukaryota</taxon>
        <taxon>Fungi</taxon>
        <taxon>Dikarya</taxon>
        <taxon>Ascomycota</taxon>
        <taxon>Pezizomycotina</taxon>
        <taxon>Sordariomycetes</taxon>
        <taxon>Xylariomycetidae</taxon>
        <taxon>Xylariales</taxon>
        <taxon>Xylariales incertae sedis</taxon>
        <taxon>Monosporascus</taxon>
    </lineage>
</organism>
<keyword evidence="4" id="KW-1185">Reference proteome</keyword>
<evidence type="ECO:0000256" key="1">
    <source>
        <dbReference type="SAM" id="MobiDB-lite"/>
    </source>
</evidence>
<dbReference type="STRING" id="155417.A0A4Q4T884"/>
<comment type="caution">
    <text evidence="3">The sequence shown here is derived from an EMBL/GenBank/DDBJ whole genome shotgun (WGS) entry which is preliminary data.</text>
</comment>
<feature type="region of interest" description="Disordered" evidence="1">
    <location>
        <begin position="287"/>
        <end position="313"/>
    </location>
</feature>
<evidence type="ECO:0000313" key="4">
    <source>
        <dbReference type="Proteomes" id="UP000293360"/>
    </source>
</evidence>
<evidence type="ECO:0000313" key="3">
    <source>
        <dbReference type="EMBL" id="RYP00423.1"/>
    </source>
</evidence>
<gene>
    <name evidence="3" type="ORF">DL764_006522</name>
</gene>